<dbReference type="PANTHER" id="PTHR22762">
    <property type="entry name" value="ALPHA-GLUCOSIDASE"/>
    <property type="match status" value="1"/>
</dbReference>
<dbReference type="OrthoDB" id="176168at2"/>
<name>A0A261FPX1_9BIFI</name>
<keyword evidence="2 6" id="KW-0378">Hydrolase</keyword>
<dbReference type="RefSeq" id="WP_094666880.1">
    <property type="nucleotide sequence ID" value="NZ_MWWW01000004.1"/>
</dbReference>
<proteinExistence type="inferred from homology"/>
<dbReference type="GO" id="GO:0005975">
    <property type="term" value="P:carbohydrate metabolic process"/>
    <property type="evidence" value="ECO:0007669"/>
    <property type="project" value="InterPro"/>
</dbReference>
<dbReference type="InterPro" id="IPR048395">
    <property type="entry name" value="Glyco_hydro_31_C"/>
</dbReference>
<comment type="similarity">
    <text evidence="1 2">Belongs to the glycosyl hydrolase 31 family.</text>
</comment>
<dbReference type="Proteomes" id="UP000216871">
    <property type="component" value="Unassembled WGS sequence"/>
</dbReference>
<protein>
    <submittedName>
        <fullName evidence="6">Glycosyl hydrolase family 31</fullName>
    </submittedName>
</protein>
<feature type="region of interest" description="Disordered" evidence="3">
    <location>
        <begin position="691"/>
        <end position="712"/>
    </location>
</feature>
<dbReference type="InterPro" id="IPR000322">
    <property type="entry name" value="Glyco_hydro_31_TIM"/>
</dbReference>
<accession>A0A261FPX1</accession>
<feature type="domain" description="Glycosyl hydrolase family 31 C-terminal" evidence="5">
    <location>
        <begin position="532"/>
        <end position="627"/>
    </location>
</feature>
<dbReference type="PANTHER" id="PTHR22762:SF89">
    <property type="entry name" value="ALPHA-XYLOSIDASE"/>
    <property type="match status" value="1"/>
</dbReference>
<dbReference type="Gene3D" id="3.20.20.80">
    <property type="entry name" value="Glycosidases"/>
    <property type="match status" value="1"/>
</dbReference>
<gene>
    <name evidence="6" type="ORF">BMYO_0334</name>
</gene>
<dbReference type="InterPro" id="IPR013780">
    <property type="entry name" value="Glyco_hydro_b"/>
</dbReference>
<dbReference type="EMBL" id="MWWW01000004">
    <property type="protein sequence ID" value="OZG61035.1"/>
    <property type="molecule type" value="Genomic_DNA"/>
</dbReference>
<dbReference type="CDD" id="cd06595">
    <property type="entry name" value="GH31_u1"/>
    <property type="match status" value="1"/>
</dbReference>
<keyword evidence="2" id="KW-0326">Glycosidase</keyword>
<dbReference type="Gene3D" id="2.60.40.1180">
    <property type="entry name" value="Golgi alpha-mannosidase II"/>
    <property type="match status" value="2"/>
</dbReference>
<evidence type="ECO:0000256" key="1">
    <source>
        <dbReference type="ARBA" id="ARBA00007806"/>
    </source>
</evidence>
<feature type="domain" description="Glycoside hydrolase family 31 TIM barrel" evidence="4">
    <location>
        <begin position="220"/>
        <end position="524"/>
    </location>
</feature>
<evidence type="ECO:0000259" key="4">
    <source>
        <dbReference type="Pfam" id="PF01055"/>
    </source>
</evidence>
<dbReference type="Pfam" id="PF21365">
    <property type="entry name" value="Glyco_hydro_31_3rd"/>
    <property type="match status" value="1"/>
</dbReference>
<comment type="caution">
    <text evidence="6">The sequence shown here is derived from an EMBL/GenBank/DDBJ whole genome shotgun (WGS) entry which is preliminary data.</text>
</comment>
<evidence type="ECO:0000313" key="6">
    <source>
        <dbReference type="EMBL" id="OZG61035.1"/>
    </source>
</evidence>
<reference evidence="6 7" key="1">
    <citation type="journal article" date="2017" name="BMC Genomics">
        <title>Comparative genomic and phylogenomic analyses of the Bifidobacteriaceae family.</title>
        <authorList>
            <person name="Lugli G.A."/>
            <person name="Milani C."/>
            <person name="Turroni F."/>
            <person name="Duranti S."/>
            <person name="Mancabelli L."/>
            <person name="Mangifesta M."/>
            <person name="Ferrario C."/>
            <person name="Modesto M."/>
            <person name="Mattarelli P."/>
            <person name="Jiri K."/>
            <person name="van Sinderen D."/>
            <person name="Ventura M."/>
        </authorList>
    </citation>
    <scope>NUCLEOTIDE SEQUENCE [LARGE SCALE GENOMIC DNA]</scope>
    <source>
        <strain evidence="6 7">DSM 100196</strain>
    </source>
</reference>
<feature type="compositionally biased region" description="Low complexity" evidence="3">
    <location>
        <begin position="694"/>
        <end position="709"/>
    </location>
</feature>
<dbReference type="AlphaFoldDB" id="A0A261FPX1"/>
<dbReference type="InterPro" id="IPR017853">
    <property type="entry name" value="GH"/>
</dbReference>
<dbReference type="Pfam" id="PF01055">
    <property type="entry name" value="Glyco_hydro_31_2nd"/>
    <property type="match status" value="1"/>
</dbReference>
<dbReference type="GO" id="GO:0006491">
    <property type="term" value="P:N-glycan processing"/>
    <property type="evidence" value="ECO:0007669"/>
    <property type="project" value="TreeGrafter"/>
</dbReference>
<evidence type="ECO:0000259" key="5">
    <source>
        <dbReference type="Pfam" id="PF21365"/>
    </source>
</evidence>
<sequence>MTFPQLRTNPVMNPKAVIQGDRWRIGVLTESLIRLEWQDDGRFEDRATQMVVDRNWLGVGEGADGMEPDGAAPHFTQTVRNGLLIVDTPALRLTYDMQPFSKEGLSIVVKGVANSQMNTWHYGDAQRGNLRGTARTLDEVNGETELGLGVVSRDGWAVLDDSASNVIVEGAEAAEIKGEANPFGTWVVPRDNDGIDLYFFGYGHRYIEAVRDFYRLTGPTPLLPRFALGNWWSRYHRYTETEYMELVSRFEKEGLPFTTAVIDMDWHLVDDVDPKYGSGWTGYTWNRAFFPDPERFQRTLHEHGLRTTLNVHPRDGIRAYEDGYGEAARHMGIDPASGDPVEFDLTSPHFMDAYFRLHHRLETMGTDFWWLDWQQGGVTRQKGLDPLWMLNHMHYLDSGRDGRWPLTFSRYAGPGSHRYPVGFSGDTVVTWESLKFQPYFTATASNIGYGWWSHDIGGHMFGYRDEELEARWYQLGAFSPINRLHSTDSPFNGKEPWNFHPETEAAMDTALRLRHELIPYLYSMNWRAAVEGRPLVEPMYWQAAENRTAYDVEQEFRFGTELVVAPIVAPADRSVQMAKADVWLPQGTWFDFLTGRRYESRPADGRKFEVWRGLNGIPVFAKAGGIVPLQRLDESNGPINTVGNPRHLEVTVFPGASGAFELKEDDGTNQARPDESALAVTSLTLQWGGGEAVAGGASEQSSGSSDVEGAAVQSAEIPDSVMRGAADRSGAANCVKTRFIIAPVAGNAAAVPERRTWTVTFRGVAPSAALSASVGGEPVEAQTAYDAESLSLSLTVADVPVEAEVVIDADGLRIADDPALADAFAVLYDAQIDYLTKERAYALIRESGAGALGALHTLESAASDHPGHRFDDSHMPPAVIQALAEPLLRAM</sequence>
<organism evidence="6 7">
    <name type="scientific">Bifidobacterium myosotis</name>
    <dbReference type="NCBI Taxonomy" id="1630166"/>
    <lineage>
        <taxon>Bacteria</taxon>
        <taxon>Bacillati</taxon>
        <taxon>Actinomycetota</taxon>
        <taxon>Actinomycetes</taxon>
        <taxon>Bifidobacteriales</taxon>
        <taxon>Bifidobacteriaceae</taxon>
        <taxon>Bifidobacterium</taxon>
    </lineage>
</organism>
<evidence type="ECO:0000256" key="3">
    <source>
        <dbReference type="SAM" id="MobiDB-lite"/>
    </source>
</evidence>
<evidence type="ECO:0000256" key="2">
    <source>
        <dbReference type="RuleBase" id="RU361185"/>
    </source>
</evidence>
<keyword evidence="7" id="KW-1185">Reference proteome</keyword>
<dbReference type="GO" id="GO:0090599">
    <property type="term" value="F:alpha-glucosidase activity"/>
    <property type="evidence" value="ECO:0007669"/>
    <property type="project" value="TreeGrafter"/>
</dbReference>
<evidence type="ECO:0000313" key="7">
    <source>
        <dbReference type="Proteomes" id="UP000216871"/>
    </source>
</evidence>
<dbReference type="SUPFAM" id="SSF51011">
    <property type="entry name" value="Glycosyl hydrolase domain"/>
    <property type="match status" value="1"/>
</dbReference>
<dbReference type="SUPFAM" id="SSF51445">
    <property type="entry name" value="(Trans)glycosidases"/>
    <property type="match status" value="1"/>
</dbReference>